<dbReference type="Proteomes" id="UP000290809">
    <property type="component" value="Unassembled WGS sequence"/>
</dbReference>
<accession>A0A430Q305</accession>
<comment type="caution">
    <text evidence="2">The sequence shown here is derived from an EMBL/GenBank/DDBJ whole genome shotgun (WGS) entry which is preliminary data.</text>
</comment>
<dbReference type="STRING" id="6184.A0A430Q305"/>
<dbReference type="EMBL" id="QMKO01003002">
    <property type="protein sequence ID" value="RTG82070.1"/>
    <property type="molecule type" value="Genomic_DNA"/>
</dbReference>
<keyword evidence="3" id="KW-1185">Reference proteome</keyword>
<name>A0A430Q305_SCHBO</name>
<evidence type="ECO:0000313" key="3">
    <source>
        <dbReference type="Proteomes" id="UP000290809"/>
    </source>
</evidence>
<dbReference type="InterPro" id="IPR055510">
    <property type="entry name" value="DUF7083"/>
</dbReference>
<sequence length="118" mass="14054">MTSDSIENLINEFRFDPESGITFEAWFKRHKDLCVDDCKKWNKGCKLRLLLQKLEVSEHEKFCNFIIPKKPATTTFRKTVHCLTRISGEQSSIFHTKYHCLQLVKEKHRMIIRRMQAP</sequence>
<evidence type="ECO:0000259" key="1">
    <source>
        <dbReference type="Pfam" id="PF23309"/>
    </source>
</evidence>
<organism evidence="2 3">
    <name type="scientific">Schistosoma bovis</name>
    <name type="common">Blood fluke</name>
    <dbReference type="NCBI Taxonomy" id="6184"/>
    <lineage>
        <taxon>Eukaryota</taxon>
        <taxon>Metazoa</taxon>
        <taxon>Spiralia</taxon>
        <taxon>Lophotrochozoa</taxon>
        <taxon>Platyhelminthes</taxon>
        <taxon>Trematoda</taxon>
        <taxon>Digenea</taxon>
        <taxon>Strigeidida</taxon>
        <taxon>Schistosomatoidea</taxon>
        <taxon>Schistosomatidae</taxon>
        <taxon>Schistosoma</taxon>
    </lineage>
</organism>
<protein>
    <recommendedName>
        <fullName evidence="1">DUF7083 domain-containing protein</fullName>
    </recommendedName>
</protein>
<dbReference type="Pfam" id="PF23309">
    <property type="entry name" value="DUF7083"/>
    <property type="match status" value="1"/>
</dbReference>
<reference evidence="2 3" key="1">
    <citation type="journal article" date="2019" name="PLoS Pathog.">
        <title>Genome sequence of the bovine parasite Schistosoma bovis Tanzania.</title>
        <authorList>
            <person name="Oey H."/>
            <person name="Zakrzewski M."/>
            <person name="Gobert G."/>
            <person name="Gravermann K."/>
            <person name="Stoye J."/>
            <person name="Jones M."/>
            <person name="Mcmanus D."/>
            <person name="Krause L."/>
        </authorList>
    </citation>
    <scope>NUCLEOTIDE SEQUENCE [LARGE SCALE GENOMIC DNA]</scope>
    <source>
        <strain evidence="2 3">TAN1997</strain>
    </source>
</reference>
<proteinExistence type="predicted"/>
<feature type="domain" description="DUF7083" evidence="1">
    <location>
        <begin position="4"/>
        <end position="89"/>
    </location>
</feature>
<evidence type="ECO:0000313" key="2">
    <source>
        <dbReference type="EMBL" id="RTG82070.1"/>
    </source>
</evidence>
<gene>
    <name evidence="2" type="ORF">DC041_0010203</name>
</gene>
<dbReference type="AlphaFoldDB" id="A0A430Q305"/>